<name>A0AA90P1D0_9BACI</name>
<dbReference type="PANTHER" id="PTHR43685">
    <property type="entry name" value="GLYCOSYLTRANSFERASE"/>
    <property type="match status" value="1"/>
</dbReference>
<sequence>MKASIIIPSYNACERLYYNLLSLNLQDYPHEQFEVIVIDNGSTDSTAKMLSEFSASFRLETVRVAENKGIAHGRNQGISKATGDILIFHDSDMIAEKNFVRKHLEAHKNENTVVCGFIWKEIFTYYYKNFEDFRISEFNKVKDRFHYQSEDFDQDILQLIPPEKITDGSFIKYSFGKDTPFIDSLEKVIQEFGSDLKRYHLPWRFFITNNSSAPRKKVVEVGMFDEKIVNWGFEDYDLGIQLYKSGCKFKLSNIVNVHQAHPKNYMRGEALKSFEYICNKYNDIRHIDIVLACICTFLRGSLSIDEKGLNHIVEDLYILQEIGKYNRLLSYYLELLQMKRKSYFKMGDNKLKEAPSAGMEESELEQQINELLETYEIRHFAHALLALQRDLKRNITEGDRSFRGHYKSE</sequence>
<keyword evidence="2" id="KW-0808">Transferase</keyword>
<proteinExistence type="predicted"/>
<dbReference type="CDD" id="cd00761">
    <property type="entry name" value="Glyco_tranf_GTA_type"/>
    <property type="match status" value="1"/>
</dbReference>
<dbReference type="SUPFAM" id="SSF53448">
    <property type="entry name" value="Nucleotide-diphospho-sugar transferases"/>
    <property type="match status" value="1"/>
</dbReference>
<organism evidence="2 3">
    <name type="scientific">Peribacillus frigoritolerans</name>
    <dbReference type="NCBI Taxonomy" id="450367"/>
    <lineage>
        <taxon>Bacteria</taxon>
        <taxon>Bacillati</taxon>
        <taxon>Bacillota</taxon>
        <taxon>Bacilli</taxon>
        <taxon>Bacillales</taxon>
        <taxon>Bacillaceae</taxon>
        <taxon>Peribacillus</taxon>
    </lineage>
</organism>
<comment type="caution">
    <text evidence="2">The sequence shown here is derived from an EMBL/GenBank/DDBJ whole genome shotgun (WGS) entry which is preliminary data.</text>
</comment>
<dbReference type="RefSeq" id="WP_305160361.1">
    <property type="nucleotide sequence ID" value="NZ_JAUUTW010000010.1"/>
</dbReference>
<dbReference type="Pfam" id="PF00535">
    <property type="entry name" value="Glycos_transf_2"/>
    <property type="match status" value="1"/>
</dbReference>
<dbReference type="AlphaFoldDB" id="A0AA90P1D0"/>
<dbReference type="InterPro" id="IPR001173">
    <property type="entry name" value="Glyco_trans_2-like"/>
</dbReference>
<dbReference type="EMBL" id="JAUUTW010000010">
    <property type="protein sequence ID" value="MDP1451763.1"/>
    <property type="molecule type" value="Genomic_DNA"/>
</dbReference>
<evidence type="ECO:0000313" key="3">
    <source>
        <dbReference type="Proteomes" id="UP001178275"/>
    </source>
</evidence>
<dbReference type="EC" id="2.4.-.-" evidence="2"/>
<dbReference type="InterPro" id="IPR050834">
    <property type="entry name" value="Glycosyltransf_2"/>
</dbReference>
<dbReference type="GO" id="GO:0016757">
    <property type="term" value="F:glycosyltransferase activity"/>
    <property type="evidence" value="ECO:0007669"/>
    <property type="project" value="UniProtKB-KW"/>
</dbReference>
<evidence type="ECO:0000313" key="2">
    <source>
        <dbReference type="EMBL" id="MDP1451763.1"/>
    </source>
</evidence>
<gene>
    <name evidence="2" type="ORF">Q8G36_11855</name>
</gene>
<reference evidence="2" key="1">
    <citation type="submission" date="2023-07" db="EMBL/GenBank/DDBJ databases">
        <title>Murine gut Bacillus species.</title>
        <authorList>
            <person name="Gutman E."/>
            <person name="Hashuel R."/>
            <person name="Litvak Y."/>
        </authorList>
    </citation>
    <scope>NUCLEOTIDE SEQUENCE</scope>
    <source>
        <strain evidence="2">RU293</strain>
    </source>
</reference>
<dbReference type="PANTHER" id="PTHR43685:SF3">
    <property type="entry name" value="SLR2126 PROTEIN"/>
    <property type="match status" value="1"/>
</dbReference>
<keyword evidence="2" id="KW-0328">Glycosyltransferase</keyword>
<protein>
    <submittedName>
        <fullName evidence="2">Glycosyltransferase</fullName>
        <ecNumber evidence="2">2.4.-.-</ecNumber>
    </submittedName>
</protein>
<feature type="domain" description="Glycosyltransferase 2-like" evidence="1">
    <location>
        <begin position="4"/>
        <end position="127"/>
    </location>
</feature>
<dbReference type="Proteomes" id="UP001178275">
    <property type="component" value="Unassembled WGS sequence"/>
</dbReference>
<accession>A0AA90P1D0</accession>
<evidence type="ECO:0000259" key="1">
    <source>
        <dbReference type="Pfam" id="PF00535"/>
    </source>
</evidence>
<dbReference type="Gene3D" id="3.90.550.10">
    <property type="entry name" value="Spore Coat Polysaccharide Biosynthesis Protein SpsA, Chain A"/>
    <property type="match status" value="1"/>
</dbReference>
<dbReference type="InterPro" id="IPR029044">
    <property type="entry name" value="Nucleotide-diphossugar_trans"/>
</dbReference>